<proteinExistence type="predicted"/>
<sequence>MAVKEEPKGVLSLHFYTTFDQKSPFYHQVSSPIDYAIRILIGLCSSSVKCQSPSDLVFRLGEIALIRFKCSITCVVSEINSNLVFLVFGSR</sequence>
<evidence type="ECO:0000313" key="2">
    <source>
        <dbReference type="Proteomes" id="UP001056120"/>
    </source>
</evidence>
<reference evidence="2" key="1">
    <citation type="journal article" date="2022" name="Mol. Ecol. Resour.">
        <title>The genomes of chicory, endive, great burdock and yacon provide insights into Asteraceae palaeo-polyploidization history and plant inulin production.</title>
        <authorList>
            <person name="Fan W."/>
            <person name="Wang S."/>
            <person name="Wang H."/>
            <person name="Wang A."/>
            <person name="Jiang F."/>
            <person name="Liu H."/>
            <person name="Zhao H."/>
            <person name="Xu D."/>
            <person name="Zhang Y."/>
        </authorList>
    </citation>
    <scope>NUCLEOTIDE SEQUENCE [LARGE SCALE GENOMIC DNA]</scope>
    <source>
        <strain evidence="2">cv. Yunnan</strain>
    </source>
</reference>
<accession>A0ACB8ZER0</accession>
<protein>
    <submittedName>
        <fullName evidence="1">Uncharacterized protein</fullName>
    </submittedName>
</protein>
<name>A0ACB8ZER0_9ASTR</name>
<dbReference type="Proteomes" id="UP001056120">
    <property type="component" value="Linkage Group LG26"/>
</dbReference>
<evidence type="ECO:0000313" key="1">
    <source>
        <dbReference type="EMBL" id="KAI3696185.1"/>
    </source>
</evidence>
<dbReference type="EMBL" id="CM042043">
    <property type="protein sequence ID" value="KAI3696185.1"/>
    <property type="molecule type" value="Genomic_DNA"/>
</dbReference>
<keyword evidence="2" id="KW-1185">Reference proteome</keyword>
<comment type="caution">
    <text evidence="1">The sequence shown here is derived from an EMBL/GenBank/DDBJ whole genome shotgun (WGS) entry which is preliminary data.</text>
</comment>
<gene>
    <name evidence="1" type="ORF">L1987_79195</name>
</gene>
<reference evidence="1 2" key="2">
    <citation type="journal article" date="2022" name="Mol. Ecol. Resour.">
        <title>The genomes of chicory, endive, great burdock and yacon provide insights into Asteraceae paleo-polyploidization history and plant inulin production.</title>
        <authorList>
            <person name="Fan W."/>
            <person name="Wang S."/>
            <person name="Wang H."/>
            <person name="Wang A."/>
            <person name="Jiang F."/>
            <person name="Liu H."/>
            <person name="Zhao H."/>
            <person name="Xu D."/>
            <person name="Zhang Y."/>
        </authorList>
    </citation>
    <scope>NUCLEOTIDE SEQUENCE [LARGE SCALE GENOMIC DNA]</scope>
    <source>
        <strain evidence="2">cv. Yunnan</strain>
        <tissue evidence="1">Leaves</tissue>
    </source>
</reference>
<organism evidence="1 2">
    <name type="scientific">Smallanthus sonchifolius</name>
    <dbReference type="NCBI Taxonomy" id="185202"/>
    <lineage>
        <taxon>Eukaryota</taxon>
        <taxon>Viridiplantae</taxon>
        <taxon>Streptophyta</taxon>
        <taxon>Embryophyta</taxon>
        <taxon>Tracheophyta</taxon>
        <taxon>Spermatophyta</taxon>
        <taxon>Magnoliopsida</taxon>
        <taxon>eudicotyledons</taxon>
        <taxon>Gunneridae</taxon>
        <taxon>Pentapetalae</taxon>
        <taxon>asterids</taxon>
        <taxon>campanulids</taxon>
        <taxon>Asterales</taxon>
        <taxon>Asteraceae</taxon>
        <taxon>Asteroideae</taxon>
        <taxon>Heliantheae alliance</taxon>
        <taxon>Millerieae</taxon>
        <taxon>Smallanthus</taxon>
    </lineage>
</organism>